<name>A0ABV6R332_9CAUL</name>
<protein>
    <submittedName>
        <fullName evidence="2">DUF2141 domain-containing protein</fullName>
    </submittedName>
</protein>
<keyword evidence="1" id="KW-0732">Signal</keyword>
<evidence type="ECO:0000313" key="3">
    <source>
        <dbReference type="Proteomes" id="UP001589906"/>
    </source>
</evidence>
<evidence type="ECO:0000256" key="1">
    <source>
        <dbReference type="SAM" id="SignalP"/>
    </source>
</evidence>
<dbReference type="Proteomes" id="UP001589906">
    <property type="component" value="Unassembled WGS sequence"/>
</dbReference>
<feature type="chain" id="PRO_5046358770" evidence="1">
    <location>
        <begin position="30"/>
        <end position="148"/>
    </location>
</feature>
<comment type="caution">
    <text evidence="2">The sequence shown here is derived from an EMBL/GenBank/DDBJ whole genome shotgun (WGS) entry which is preliminary data.</text>
</comment>
<organism evidence="2 3">
    <name type="scientific">Brevundimonas balnearis</name>
    <dbReference type="NCBI Taxonomy" id="1572858"/>
    <lineage>
        <taxon>Bacteria</taxon>
        <taxon>Pseudomonadati</taxon>
        <taxon>Pseudomonadota</taxon>
        <taxon>Alphaproteobacteria</taxon>
        <taxon>Caulobacterales</taxon>
        <taxon>Caulobacteraceae</taxon>
        <taxon>Brevundimonas</taxon>
    </lineage>
</organism>
<accession>A0ABV6R332</accession>
<sequence length="148" mass="15689">MTVSRRFAACLVAASAALCAGFTTEPRTAGPLTLEIACAEGAEGRIAVAVFEEGAGFPDAEEAKATRRVRPAGPVTRVVFSDLPPGRYSVAVFHDADENGRLTLWPVGLPREAYGFSNNARGRFGPPRFEQAAFTLGADGARQAIRLH</sequence>
<gene>
    <name evidence="2" type="ORF">ACFFGE_09115</name>
</gene>
<dbReference type="RefSeq" id="WP_376836019.1">
    <property type="nucleotide sequence ID" value="NZ_JBHLSW010000006.1"/>
</dbReference>
<evidence type="ECO:0000313" key="2">
    <source>
        <dbReference type="EMBL" id="MFC0634037.1"/>
    </source>
</evidence>
<reference evidence="2 3" key="1">
    <citation type="submission" date="2024-09" db="EMBL/GenBank/DDBJ databases">
        <authorList>
            <person name="Sun Q."/>
            <person name="Mori K."/>
        </authorList>
    </citation>
    <scope>NUCLEOTIDE SEQUENCE [LARGE SCALE GENOMIC DNA]</scope>
    <source>
        <strain evidence="2 3">NCAIM B.02621</strain>
    </source>
</reference>
<dbReference type="Pfam" id="PF09912">
    <property type="entry name" value="DUF2141"/>
    <property type="match status" value="1"/>
</dbReference>
<feature type="signal peptide" evidence="1">
    <location>
        <begin position="1"/>
        <end position="29"/>
    </location>
</feature>
<keyword evidence="3" id="KW-1185">Reference proteome</keyword>
<dbReference type="EMBL" id="JBHLSW010000006">
    <property type="protein sequence ID" value="MFC0634037.1"/>
    <property type="molecule type" value="Genomic_DNA"/>
</dbReference>
<proteinExistence type="predicted"/>
<dbReference type="InterPro" id="IPR018673">
    <property type="entry name" value="DUF2141"/>
</dbReference>